<name>A0A232EHN9_9HYME</name>
<dbReference type="GO" id="GO:0042393">
    <property type="term" value="F:histone binding"/>
    <property type="evidence" value="ECO:0007669"/>
    <property type="project" value="TreeGrafter"/>
</dbReference>
<feature type="domain" description="Transcription elongation factor Spt6 YqgF" evidence="4">
    <location>
        <begin position="531"/>
        <end position="662"/>
    </location>
</feature>
<feature type="domain" description="Spt6 acidic N-terminal" evidence="2">
    <location>
        <begin position="26"/>
        <end position="82"/>
    </location>
</feature>
<dbReference type="FunFam" id="1.10.3500.10:FF:000006">
    <property type="entry name" value="Transcription elongation factor spt6"/>
    <property type="match status" value="1"/>
</dbReference>
<accession>A0A232EHN9</accession>
<dbReference type="InterPro" id="IPR012337">
    <property type="entry name" value="RNaseH-like_sf"/>
</dbReference>
<evidence type="ECO:0008006" key="8">
    <source>
        <dbReference type="Google" id="ProtNLM"/>
    </source>
</evidence>
<reference evidence="6 7" key="1">
    <citation type="journal article" date="2017" name="Curr. Biol.">
        <title>The Evolution of Venom by Co-option of Single-Copy Genes.</title>
        <authorList>
            <person name="Martinson E.O."/>
            <person name="Mrinalini"/>
            <person name="Kelkar Y.D."/>
            <person name="Chang C.H."/>
            <person name="Werren J.H."/>
        </authorList>
    </citation>
    <scope>NUCLEOTIDE SEQUENCE [LARGE SCALE GENOMIC DNA]</scope>
    <source>
        <strain evidence="6 7">Alberta</strain>
        <tissue evidence="6">Whole body</tissue>
    </source>
</reference>
<dbReference type="Pfam" id="PF22706">
    <property type="entry name" value="Tex_central_region"/>
    <property type="match status" value="1"/>
</dbReference>
<dbReference type="Pfam" id="PF14639">
    <property type="entry name" value="YqgF"/>
    <property type="match status" value="1"/>
</dbReference>
<dbReference type="Gene3D" id="3.30.420.140">
    <property type="entry name" value="YqgF/RNase H-like domain"/>
    <property type="match status" value="1"/>
</dbReference>
<dbReference type="PANTHER" id="PTHR10145">
    <property type="entry name" value="TRANSCRIPTION ELONGATION FACTOR SPT6"/>
    <property type="match status" value="1"/>
</dbReference>
<gene>
    <name evidence="6" type="ORF">TSAR_004906</name>
</gene>
<dbReference type="InterPro" id="IPR028231">
    <property type="entry name" value="Spt6_YqgF"/>
</dbReference>
<dbReference type="Gene3D" id="1.10.150.850">
    <property type="entry name" value="Spt6, helix-hairpin-helix domain"/>
    <property type="match status" value="1"/>
</dbReference>
<evidence type="ECO:0000259" key="3">
    <source>
        <dbReference type="Pfam" id="PF14635"/>
    </source>
</evidence>
<dbReference type="Proteomes" id="UP000215335">
    <property type="component" value="Unassembled WGS sequence"/>
</dbReference>
<dbReference type="Pfam" id="PF14632">
    <property type="entry name" value="SPT6_acidic"/>
    <property type="match status" value="1"/>
</dbReference>
<organism evidence="6 7">
    <name type="scientific">Trichomalopsis sarcophagae</name>
    <dbReference type="NCBI Taxonomy" id="543379"/>
    <lineage>
        <taxon>Eukaryota</taxon>
        <taxon>Metazoa</taxon>
        <taxon>Ecdysozoa</taxon>
        <taxon>Arthropoda</taxon>
        <taxon>Hexapoda</taxon>
        <taxon>Insecta</taxon>
        <taxon>Pterygota</taxon>
        <taxon>Neoptera</taxon>
        <taxon>Endopterygota</taxon>
        <taxon>Hymenoptera</taxon>
        <taxon>Apocrita</taxon>
        <taxon>Proctotrupomorpha</taxon>
        <taxon>Chalcidoidea</taxon>
        <taxon>Pteromalidae</taxon>
        <taxon>Pteromalinae</taxon>
        <taxon>Trichomalopsis</taxon>
    </lineage>
</organism>
<dbReference type="Gene3D" id="1.10.3500.10">
    <property type="entry name" value="Tex N-terminal region-like"/>
    <property type="match status" value="1"/>
</dbReference>
<dbReference type="InterPro" id="IPR017072">
    <property type="entry name" value="TF_Spt6"/>
</dbReference>
<dbReference type="InterPro" id="IPR037027">
    <property type="entry name" value="YqgF/RNaseH-like_dom_sf"/>
</dbReference>
<evidence type="ECO:0000256" key="1">
    <source>
        <dbReference type="SAM" id="MobiDB-lite"/>
    </source>
</evidence>
<dbReference type="GO" id="GO:0140673">
    <property type="term" value="P:transcription elongation-coupled chromatin remodeling"/>
    <property type="evidence" value="ECO:0007669"/>
    <property type="project" value="InterPro"/>
</dbReference>
<dbReference type="EMBL" id="NNAY01004456">
    <property type="protein sequence ID" value="OXU17876.1"/>
    <property type="molecule type" value="Genomic_DNA"/>
</dbReference>
<evidence type="ECO:0000313" key="7">
    <source>
        <dbReference type="Proteomes" id="UP000215335"/>
    </source>
</evidence>
<evidence type="ECO:0000313" key="6">
    <source>
        <dbReference type="EMBL" id="OXU17876.1"/>
    </source>
</evidence>
<keyword evidence="7" id="KW-1185">Reference proteome</keyword>
<feature type="region of interest" description="Disordered" evidence="1">
    <location>
        <begin position="1"/>
        <end position="53"/>
    </location>
</feature>
<dbReference type="GO" id="GO:0031491">
    <property type="term" value="F:nucleosome binding"/>
    <property type="evidence" value="ECO:0007669"/>
    <property type="project" value="TreeGrafter"/>
</dbReference>
<dbReference type="SUPFAM" id="SSF53098">
    <property type="entry name" value="Ribonuclease H-like"/>
    <property type="match status" value="1"/>
</dbReference>
<dbReference type="InterPro" id="IPR028083">
    <property type="entry name" value="Spt6_acidic_N_dom"/>
</dbReference>
<feature type="domain" description="Transcription elongation factor Spt6 helix-hairpin-helix motif" evidence="3">
    <location>
        <begin position="667"/>
        <end position="708"/>
    </location>
</feature>
<dbReference type="InterPro" id="IPR055179">
    <property type="entry name" value="Tex-like_central_region"/>
</dbReference>
<dbReference type="PANTHER" id="PTHR10145:SF6">
    <property type="entry name" value="TRANSCRIPTION ELONGATION FACTOR SPT6"/>
    <property type="match status" value="1"/>
</dbReference>
<feature type="domain" description="Tex-like central region" evidence="5">
    <location>
        <begin position="323"/>
        <end position="496"/>
    </location>
</feature>
<dbReference type="InterPro" id="IPR032706">
    <property type="entry name" value="Spt6_HHH"/>
</dbReference>
<dbReference type="SUPFAM" id="SSF158832">
    <property type="entry name" value="Tex N-terminal region-like"/>
    <property type="match status" value="1"/>
</dbReference>
<comment type="caution">
    <text evidence="6">The sequence shown here is derived from an EMBL/GenBank/DDBJ whole genome shotgun (WGS) entry which is preliminary data.</text>
</comment>
<sequence length="721" mass="83466">MKPTRVNFLDSMGEVSEDELDAKNNTTWESEKEEDDGHANSNKRKISDSDDQLNEEDYELIEENWGTKIEKKCFKRVKRLEESEEEDEKEAIEEEIFNNGECNYEDFVSSELRDAYEIFGYDFDYNETEKYRDLGKIKPTRKSIFQIYEPIKLKRGHFTDLDNEIRRTDVPERIQLRSLPVTAASEEESAIHFLLSKEYVPPELDIENLWKKDSPSSEKVILDKEHKKHLEFAQTAEELNDCYEHFMLYHVDEILEIRKIELKQEKGKPEEKLKRAVRRSGQYSIYKRAGLENLAKRFGLRSEQFAKNVSEECQIFEVEQDPNKPGTIAAEYVGKNFKSADEVLKAVQHMVAIQLAREPLLSKSVRATFKRKAKISVRLTKQGIKSIDENHPIYSMKYLKDKPVADLVGDQFLKLAMAEADKLIVISFPDTIEGDTSKNYVEQMKQLYVKDEFSKSVREWNALRVGSLEIALEKIVLSDLKKELHSTLLSEAKECVMRSCVRKAHDWIKVAPYACDIFSQKTDDDKWDASEGPRLMGVAYVPHFSIAAYACLVEPNGECTDYVKLPHLLKRKNIYRNLERSRRPHVVVIGGESKDALLIADEIRECITALVAEKRCPAIKVEIMDNYLALATEFKDYPLELRQAISLARRLQDPLVEFSQLCNSENEILCLKYHDLQDQLAKEELLQSIQLEFVNRVNEVGVDVNKIIGFINSLKNVSRKN</sequence>
<proteinExistence type="predicted"/>
<dbReference type="STRING" id="543379.A0A232EHN9"/>
<dbReference type="GO" id="GO:0034728">
    <property type="term" value="P:nucleosome organization"/>
    <property type="evidence" value="ECO:0007669"/>
    <property type="project" value="TreeGrafter"/>
</dbReference>
<evidence type="ECO:0000259" key="2">
    <source>
        <dbReference type="Pfam" id="PF14632"/>
    </source>
</evidence>
<evidence type="ECO:0000259" key="5">
    <source>
        <dbReference type="Pfam" id="PF22706"/>
    </source>
</evidence>
<dbReference type="InterPro" id="IPR023323">
    <property type="entry name" value="Tex-like_dom_sf"/>
</dbReference>
<dbReference type="AlphaFoldDB" id="A0A232EHN9"/>
<evidence type="ECO:0000259" key="4">
    <source>
        <dbReference type="Pfam" id="PF14639"/>
    </source>
</evidence>
<dbReference type="GO" id="GO:0008023">
    <property type="term" value="C:transcription elongation factor complex"/>
    <property type="evidence" value="ECO:0007669"/>
    <property type="project" value="TreeGrafter"/>
</dbReference>
<dbReference type="Pfam" id="PF14635">
    <property type="entry name" value="HHH_7"/>
    <property type="match status" value="1"/>
</dbReference>
<protein>
    <recommendedName>
        <fullName evidence="8">YqgF/RNase H-like domain-containing protein</fullName>
    </recommendedName>
</protein>